<comment type="caution">
    <text evidence="2">The sequence shown here is derived from an EMBL/GenBank/DDBJ whole genome shotgun (WGS) entry which is preliminary data.</text>
</comment>
<accession>A0AAD6U103</accession>
<dbReference type="EMBL" id="JARJCN010000032">
    <property type="protein sequence ID" value="KAJ7086174.1"/>
    <property type="molecule type" value="Genomic_DNA"/>
</dbReference>
<sequence length="167" mass="18515">MSYLCPLLIPASLYSARYSDSPPPPGSLRRSTSGFPWDARRCLPRARSRLRVRAPPSIRPRPSLVPKSASTRSPTRFPDRLARRFPCPCAPPIFPTVRNARHGIEPPPLTSFSPRRLILELGRRAPRPGSYPAPPQLQGIEEVRAGTDLPPDPTPSVRGRRQLCLSA</sequence>
<evidence type="ECO:0000313" key="3">
    <source>
        <dbReference type="Proteomes" id="UP001222325"/>
    </source>
</evidence>
<reference evidence="2" key="1">
    <citation type="submission" date="2023-03" db="EMBL/GenBank/DDBJ databases">
        <title>Massive genome expansion in bonnet fungi (Mycena s.s.) driven by repeated elements and novel gene families across ecological guilds.</title>
        <authorList>
            <consortium name="Lawrence Berkeley National Laboratory"/>
            <person name="Harder C.B."/>
            <person name="Miyauchi S."/>
            <person name="Viragh M."/>
            <person name="Kuo A."/>
            <person name="Thoen E."/>
            <person name="Andreopoulos B."/>
            <person name="Lu D."/>
            <person name="Skrede I."/>
            <person name="Drula E."/>
            <person name="Henrissat B."/>
            <person name="Morin E."/>
            <person name="Kohler A."/>
            <person name="Barry K."/>
            <person name="LaButti K."/>
            <person name="Morin E."/>
            <person name="Salamov A."/>
            <person name="Lipzen A."/>
            <person name="Mereny Z."/>
            <person name="Hegedus B."/>
            <person name="Baldrian P."/>
            <person name="Stursova M."/>
            <person name="Weitz H."/>
            <person name="Taylor A."/>
            <person name="Grigoriev I.V."/>
            <person name="Nagy L.G."/>
            <person name="Martin F."/>
            <person name="Kauserud H."/>
        </authorList>
    </citation>
    <scope>NUCLEOTIDE SEQUENCE</scope>
    <source>
        <strain evidence="2">CBHHK173m</strain>
    </source>
</reference>
<evidence type="ECO:0000313" key="2">
    <source>
        <dbReference type="EMBL" id="KAJ7086174.1"/>
    </source>
</evidence>
<dbReference type="Proteomes" id="UP001222325">
    <property type="component" value="Unassembled WGS sequence"/>
</dbReference>
<keyword evidence="3" id="KW-1185">Reference proteome</keyword>
<gene>
    <name evidence="2" type="ORF">B0H15DRAFT_845715</name>
</gene>
<name>A0AAD6U103_9AGAR</name>
<organism evidence="2 3">
    <name type="scientific">Mycena belliarum</name>
    <dbReference type="NCBI Taxonomy" id="1033014"/>
    <lineage>
        <taxon>Eukaryota</taxon>
        <taxon>Fungi</taxon>
        <taxon>Dikarya</taxon>
        <taxon>Basidiomycota</taxon>
        <taxon>Agaricomycotina</taxon>
        <taxon>Agaricomycetes</taxon>
        <taxon>Agaricomycetidae</taxon>
        <taxon>Agaricales</taxon>
        <taxon>Marasmiineae</taxon>
        <taxon>Mycenaceae</taxon>
        <taxon>Mycena</taxon>
    </lineage>
</organism>
<feature type="region of interest" description="Disordered" evidence="1">
    <location>
        <begin position="53"/>
        <end position="81"/>
    </location>
</feature>
<feature type="region of interest" description="Disordered" evidence="1">
    <location>
        <begin position="124"/>
        <end position="167"/>
    </location>
</feature>
<dbReference type="AlphaFoldDB" id="A0AAD6U103"/>
<protein>
    <submittedName>
        <fullName evidence="2">Uncharacterized protein</fullName>
    </submittedName>
</protein>
<evidence type="ECO:0000256" key="1">
    <source>
        <dbReference type="SAM" id="MobiDB-lite"/>
    </source>
</evidence>
<proteinExistence type="predicted"/>